<evidence type="ECO:0000313" key="2">
    <source>
        <dbReference type="Proteomes" id="UP000597444"/>
    </source>
</evidence>
<comment type="caution">
    <text evidence="1">The sequence shown here is derived from an EMBL/GenBank/DDBJ whole genome shotgun (WGS) entry which is preliminary data.</text>
</comment>
<keyword evidence="2" id="KW-1185">Reference proteome</keyword>
<dbReference type="AlphaFoldDB" id="A0A8J3N0D1"/>
<reference evidence="1" key="1">
    <citation type="submission" date="2020-10" db="EMBL/GenBank/DDBJ databases">
        <title>Taxonomic study of unclassified bacteria belonging to the class Ktedonobacteria.</title>
        <authorList>
            <person name="Yabe S."/>
            <person name="Wang C.M."/>
            <person name="Zheng Y."/>
            <person name="Sakai Y."/>
            <person name="Cavaletti L."/>
            <person name="Monciardini P."/>
            <person name="Donadio S."/>
        </authorList>
    </citation>
    <scope>NUCLEOTIDE SEQUENCE</scope>
    <source>
        <strain evidence="1">ID150040</strain>
    </source>
</reference>
<dbReference type="EMBL" id="BNJK01000001">
    <property type="protein sequence ID" value="GHO91120.1"/>
    <property type="molecule type" value="Genomic_DNA"/>
</dbReference>
<name>A0A8J3N0D1_9CHLR</name>
<dbReference type="Proteomes" id="UP000597444">
    <property type="component" value="Unassembled WGS sequence"/>
</dbReference>
<accession>A0A8J3N0D1</accession>
<protein>
    <submittedName>
        <fullName evidence="1">Uncharacterized protein</fullName>
    </submittedName>
</protein>
<proteinExistence type="predicted"/>
<sequence length="70" mass="8133">MQLGQPGKGSYSASMQPTRTTIPWNAWREQHPALDTPDLREINLAGVWFSGRKEMENDSMLMEERRQQEI</sequence>
<organism evidence="1 2">
    <name type="scientific">Reticulibacter mediterranei</name>
    <dbReference type="NCBI Taxonomy" id="2778369"/>
    <lineage>
        <taxon>Bacteria</taxon>
        <taxon>Bacillati</taxon>
        <taxon>Chloroflexota</taxon>
        <taxon>Ktedonobacteria</taxon>
        <taxon>Ktedonobacterales</taxon>
        <taxon>Reticulibacteraceae</taxon>
        <taxon>Reticulibacter</taxon>
    </lineage>
</organism>
<evidence type="ECO:0000313" key="1">
    <source>
        <dbReference type="EMBL" id="GHO91120.1"/>
    </source>
</evidence>
<gene>
    <name evidence="1" type="ORF">KSF_011680</name>
</gene>